<evidence type="ECO:0000256" key="2">
    <source>
        <dbReference type="ARBA" id="ARBA00004514"/>
    </source>
</evidence>
<keyword evidence="7 12" id="KW-0964">Secreted</keyword>
<dbReference type="GO" id="GO:0006955">
    <property type="term" value="P:immune response"/>
    <property type="evidence" value="ECO:0007669"/>
    <property type="project" value="InterPro"/>
</dbReference>
<dbReference type="CDD" id="cd00100">
    <property type="entry name" value="beta-trefoil_IL1"/>
    <property type="match status" value="1"/>
</dbReference>
<dbReference type="GO" id="GO:0010628">
    <property type="term" value="P:positive regulation of gene expression"/>
    <property type="evidence" value="ECO:0007669"/>
    <property type="project" value="TreeGrafter"/>
</dbReference>
<evidence type="ECO:0000256" key="7">
    <source>
        <dbReference type="ARBA" id="ARBA00022525"/>
    </source>
</evidence>
<evidence type="ECO:0000256" key="5">
    <source>
        <dbReference type="ARBA" id="ARBA00022490"/>
    </source>
</evidence>
<sequence>KGDKILQVNEVSVENIQPEVLANLLCQTAFLTIHRPAKNPIVYTHHHKLMYQPYDKEHGLLEFSFTMVRKDNDSETWEMPGSSKSGNLVPLVPDTKMKDGLKECEEESMLVVKLTQPSFSIVKGRGAQRSPGTTCMTCQKKDCDLHNVAVMSSTSLQTLTTKSGGNNFDNTVNYVPNSFIHHYYVLTLYLLMLTGRPLRSLPYSSLGATSSYMTIYHYKSCPVENTFSGMPVVLNFTNTNCYLACVEENGNVILKIEDCSAESLRNISESSPFWHFVFYMKTSKDRNCRFESAKFKQWYIDSKYKPEVEMTRNSDDGSFYFLVSP</sequence>
<dbReference type="GO" id="GO:0048246">
    <property type="term" value="P:macrophage chemotaxis"/>
    <property type="evidence" value="ECO:0007669"/>
    <property type="project" value="TreeGrafter"/>
</dbReference>
<dbReference type="InterPro" id="IPR000975">
    <property type="entry name" value="IL-1_fam"/>
</dbReference>
<evidence type="ECO:0000256" key="12">
    <source>
        <dbReference type="RuleBase" id="RU003753"/>
    </source>
</evidence>
<dbReference type="InParanoid" id="H3B449"/>
<keyword evidence="11" id="KW-0497">Mitogen</keyword>
<dbReference type="Pfam" id="PF00340">
    <property type="entry name" value="IL1"/>
    <property type="match status" value="1"/>
</dbReference>
<accession>H3B449</accession>
<comment type="subcellular location">
    <subcellularLocation>
        <location evidence="2">Cytoplasm</location>
        <location evidence="2">Cytosol</location>
    </subcellularLocation>
    <subcellularLocation>
        <location evidence="1">Lysosome</location>
    </subcellularLocation>
    <subcellularLocation>
        <location evidence="3">Secreted</location>
        <location evidence="3">Extracellular exosome</location>
    </subcellularLocation>
</comment>
<keyword evidence="8" id="KW-0666">Pyrogen</keyword>
<dbReference type="GO" id="GO:0019221">
    <property type="term" value="P:cytokine-mediated signaling pathway"/>
    <property type="evidence" value="ECO:0007669"/>
    <property type="project" value="TreeGrafter"/>
</dbReference>
<keyword evidence="9" id="KW-0395">Inflammatory response</keyword>
<dbReference type="Ensembl" id="ENSLACT00000016785.1">
    <property type="protein sequence ID" value="ENSLACP00000016670.1"/>
    <property type="gene ID" value="ENSLACG00000014685.1"/>
</dbReference>
<dbReference type="eggNOG" id="ENOG502S1UY">
    <property type="taxonomic scope" value="Eukaryota"/>
</dbReference>
<dbReference type="GO" id="GO:0071222">
    <property type="term" value="P:cellular response to lipopolysaccharide"/>
    <property type="evidence" value="ECO:0007669"/>
    <property type="project" value="TreeGrafter"/>
</dbReference>
<evidence type="ECO:0000256" key="9">
    <source>
        <dbReference type="ARBA" id="ARBA00023198"/>
    </source>
</evidence>
<dbReference type="HOGENOM" id="CLU_066651_0_0_1"/>
<dbReference type="GO" id="GO:1901222">
    <property type="term" value="P:regulation of non-canonical NF-kappaB signal transduction"/>
    <property type="evidence" value="ECO:0007669"/>
    <property type="project" value="TreeGrafter"/>
</dbReference>
<dbReference type="AlphaFoldDB" id="H3B449"/>
<dbReference type="STRING" id="7897.ENSLACP00000016670"/>
<dbReference type="GO" id="GO:0001660">
    <property type="term" value="P:fever generation"/>
    <property type="evidence" value="ECO:0007669"/>
    <property type="project" value="UniProtKB-KW"/>
</dbReference>
<proteinExistence type="inferred from homology"/>
<dbReference type="EMBL" id="AFYH01088322">
    <property type="status" value="NOT_ANNOTATED_CDS"/>
    <property type="molecule type" value="Genomic_DNA"/>
</dbReference>
<dbReference type="OMA" id="HEGKHQY"/>
<dbReference type="PRINTS" id="PR00264">
    <property type="entry name" value="INTERLEUKIN1"/>
</dbReference>
<reference evidence="13" key="3">
    <citation type="submission" date="2025-09" db="UniProtKB">
        <authorList>
            <consortium name="Ensembl"/>
        </authorList>
    </citation>
    <scope>IDENTIFICATION</scope>
</reference>
<dbReference type="PANTHER" id="PTHR10078:SF30">
    <property type="entry name" value="INTERLEUKIN-1 BETA"/>
    <property type="match status" value="1"/>
</dbReference>
<dbReference type="Proteomes" id="UP000008672">
    <property type="component" value="Unassembled WGS sequence"/>
</dbReference>
<evidence type="ECO:0000256" key="11">
    <source>
        <dbReference type="ARBA" id="ARBA00023246"/>
    </source>
</evidence>
<dbReference type="PANTHER" id="PTHR10078">
    <property type="entry name" value="INTERLEUKIN-1 FAMILY MEMBER"/>
    <property type="match status" value="1"/>
</dbReference>
<dbReference type="GO" id="GO:0005149">
    <property type="term" value="F:interleukin-1 receptor binding"/>
    <property type="evidence" value="ECO:0007669"/>
    <property type="project" value="UniProtKB-UniRule"/>
</dbReference>
<keyword evidence="14" id="KW-1185">Reference proteome</keyword>
<dbReference type="EMBL" id="AFYH01088323">
    <property type="status" value="NOT_ANNOTATED_CDS"/>
    <property type="molecule type" value="Genomic_DNA"/>
</dbReference>
<comment type="similarity">
    <text evidence="4 12">Belongs to the IL-1 family.</text>
</comment>
<dbReference type="Gene3D" id="2.80.10.50">
    <property type="match status" value="1"/>
</dbReference>
<keyword evidence="5" id="KW-0963">Cytoplasm</keyword>
<name>H3B449_LATCH</name>
<dbReference type="GO" id="GO:0042119">
    <property type="term" value="P:neutrophil activation"/>
    <property type="evidence" value="ECO:0007669"/>
    <property type="project" value="TreeGrafter"/>
</dbReference>
<protein>
    <recommendedName>
        <fullName evidence="12">Interleukin-1</fullName>
    </recommendedName>
</protein>
<dbReference type="GO" id="GO:0005764">
    <property type="term" value="C:lysosome"/>
    <property type="evidence" value="ECO:0007669"/>
    <property type="project" value="UniProtKB-SubCell"/>
</dbReference>
<evidence type="ECO:0000256" key="3">
    <source>
        <dbReference type="ARBA" id="ARBA00004550"/>
    </source>
</evidence>
<organism evidence="13 14">
    <name type="scientific">Latimeria chalumnae</name>
    <name type="common">Coelacanth</name>
    <dbReference type="NCBI Taxonomy" id="7897"/>
    <lineage>
        <taxon>Eukaryota</taxon>
        <taxon>Metazoa</taxon>
        <taxon>Chordata</taxon>
        <taxon>Craniata</taxon>
        <taxon>Vertebrata</taxon>
        <taxon>Euteleostomi</taxon>
        <taxon>Coelacanthiformes</taxon>
        <taxon>Coelacanthidae</taxon>
        <taxon>Latimeria</taxon>
    </lineage>
</organism>
<evidence type="ECO:0000313" key="14">
    <source>
        <dbReference type="Proteomes" id="UP000008672"/>
    </source>
</evidence>
<dbReference type="GO" id="GO:0005829">
    <property type="term" value="C:cytosol"/>
    <property type="evidence" value="ECO:0007669"/>
    <property type="project" value="UniProtKB-SubCell"/>
</dbReference>
<dbReference type="GO" id="GO:0051781">
    <property type="term" value="P:positive regulation of cell division"/>
    <property type="evidence" value="ECO:0007669"/>
    <property type="project" value="UniProtKB-KW"/>
</dbReference>
<dbReference type="SUPFAM" id="SSF50353">
    <property type="entry name" value="Cytokine"/>
    <property type="match status" value="1"/>
</dbReference>
<keyword evidence="10" id="KW-0458">Lysosome</keyword>
<dbReference type="EMBL" id="AFYH01088324">
    <property type="status" value="NOT_ANNOTATED_CDS"/>
    <property type="molecule type" value="Genomic_DNA"/>
</dbReference>
<reference evidence="13" key="2">
    <citation type="submission" date="2025-08" db="UniProtKB">
        <authorList>
            <consortium name="Ensembl"/>
        </authorList>
    </citation>
    <scope>IDENTIFICATION</scope>
</reference>
<keyword evidence="6" id="KW-0202">Cytokine</keyword>
<reference evidence="14" key="1">
    <citation type="submission" date="2011-08" db="EMBL/GenBank/DDBJ databases">
        <title>The draft genome of Latimeria chalumnae.</title>
        <authorList>
            <person name="Di Palma F."/>
            <person name="Alfoldi J."/>
            <person name="Johnson J."/>
            <person name="Berlin A."/>
            <person name="Gnerre S."/>
            <person name="Jaffe D."/>
            <person name="MacCallum I."/>
            <person name="Young S."/>
            <person name="Walker B.J."/>
            <person name="Lander E."/>
            <person name="Lindblad-Toh K."/>
        </authorList>
    </citation>
    <scope>NUCLEOTIDE SEQUENCE [LARGE SCALE GENOMIC DNA]</scope>
    <source>
        <strain evidence="14">Wild caught</strain>
    </source>
</reference>
<evidence type="ECO:0000256" key="4">
    <source>
        <dbReference type="ARBA" id="ARBA00010448"/>
    </source>
</evidence>
<evidence type="ECO:0000256" key="1">
    <source>
        <dbReference type="ARBA" id="ARBA00004371"/>
    </source>
</evidence>
<evidence type="ECO:0000313" key="13">
    <source>
        <dbReference type="Ensembl" id="ENSLACP00000016670.1"/>
    </source>
</evidence>
<dbReference type="GO" id="GO:0005125">
    <property type="term" value="F:cytokine activity"/>
    <property type="evidence" value="ECO:0007669"/>
    <property type="project" value="UniProtKB-UniRule"/>
</dbReference>
<dbReference type="GO" id="GO:0005615">
    <property type="term" value="C:extracellular space"/>
    <property type="evidence" value="ECO:0007669"/>
    <property type="project" value="UniProtKB-KW"/>
</dbReference>
<dbReference type="InterPro" id="IPR008996">
    <property type="entry name" value="IL1/FGF"/>
</dbReference>
<evidence type="ECO:0000256" key="8">
    <source>
        <dbReference type="ARBA" id="ARBA00022620"/>
    </source>
</evidence>
<evidence type="ECO:0000256" key="10">
    <source>
        <dbReference type="ARBA" id="ARBA00023228"/>
    </source>
</evidence>
<evidence type="ECO:0000256" key="6">
    <source>
        <dbReference type="ARBA" id="ARBA00022514"/>
    </source>
</evidence>
<dbReference type="GeneTree" id="ENSGT00980000199728"/>